<evidence type="ECO:0000313" key="3">
    <source>
        <dbReference type="Proteomes" id="UP000515908"/>
    </source>
</evidence>
<keyword evidence="1" id="KW-0472">Membrane</keyword>
<dbReference type="EMBL" id="LR877160">
    <property type="protein sequence ID" value="CAD2220096.1"/>
    <property type="molecule type" value="Genomic_DNA"/>
</dbReference>
<keyword evidence="1" id="KW-0812">Transmembrane</keyword>
<evidence type="ECO:0000313" key="2">
    <source>
        <dbReference type="EMBL" id="CAD2220096.1"/>
    </source>
</evidence>
<dbReference type="OrthoDB" id="191139at2759"/>
<dbReference type="AlphaFoldDB" id="A0A7G2CJW6"/>
<name>A0A7G2CJW6_9TRYP</name>
<feature type="transmembrane region" description="Helical" evidence="1">
    <location>
        <begin position="117"/>
        <end position="134"/>
    </location>
</feature>
<dbReference type="Proteomes" id="UP000515908">
    <property type="component" value="Chromosome 16"/>
</dbReference>
<evidence type="ECO:0000256" key="1">
    <source>
        <dbReference type="SAM" id="Phobius"/>
    </source>
</evidence>
<sequence length="137" mass="15290">MLAVPDDKRGVPPELLNDVRLELMCTDDVVVRGDQPEHKGTYYVCVVLGERLESLGLTGSDVVPQLTVPGVEVERFPQYFWGSIVALSILNTIILPLSVFQNLVEWVDWVDLEEGTAYIFVFSMATLFISGALGRCW</sequence>
<dbReference type="VEuPathDB" id="TriTrypDB:ADEAN_000761100"/>
<reference evidence="2 3" key="1">
    <citation type="submission" date="2020-08" db="EMBL/GenBank/DDBJ databases">
        <authorList>
            <person name="Newling K."/>
            <person name="Davey J."/>
            <person name="Forrester S."/>
        </authorList>
    </citation>
    <scope>NUCLEOTIDE SEQUENCE [LARGE SCALE GENOMIC DNA]</scope>
    <source>
        <strain evidence="3">Crithidia deanei Carvalho (ATCC PRA-265)</strain>
    </source>
</reference>
<proteinExistence type="predicted"/>
<protein>
    <submittedName>
        <fullName evidence="2">Uncharacterized protein</fullName>
    </submittedName>
</protein>
<gene>
    <name evidence="2" type="ORF">ADEAN_000761100</name>
</gene>
<accession>A0A7G2CJW6</accession>
<organism evidence="2 3">
    <name type="scientific">Angomonas deanei</name>
    <dbReference type="NCBI Taxonomy" id="59799"/>
    <lineage>
        <taxon>Eukaryota</taxon>
        <taxon>Discoba</taxon>
        <taxon>Euglenozoa</taxon>
        <taxon>Kinetoplastea</taxon>
        <taxon>Metakinetoplastina</taxon>
        <taxon>Trypanosomatida</taxon>
        <taxon>Trypanosomatidae</taxon>
        <taxon>Strigomonadinae</taxon>
        <taxon>Angomonas</taxon>
    </lineage>
</organism>
<keyword evidence="3" id="KW-1185">Reference proteome</keyword>
<keyword evidence="1" id="KW-1133">Transmembrane helix</keyword>
<feature type="transmembrane region" description="Helical" evidence="1">
    <location>
        <begin position="79"/>
        <end position="97"/>
    </location>
</feature>